<evidence type="ECO:0000256" key="12">
    <source>
        <dbReference type="ARBA" id="ARBA00022989"/>
    </source>
</evidence>
<dbReference type="PROSITE" id="PS50857">
    <property type="entry name" value="COX2_CUA"/>
    <property type="match status" value="1"/>
</dbReference>
<dbReference type="EMBL" id="KT326918">
    <property type="protein sequence ID" value="AMX22415.1"/>
    <property type="molecule type" value="Genomic_DNA"/>
</dbReference>
<dbReference type="SUPFAM" id="SSF49503">
    <property type="entry name" value="Cupredoxins"/>
    <property type="match status" value="1"/>
</dbReference>
<proteinExistence type="inferred from homology"/>
<comment type="function">
    <text evidence="16">Component of the cytochrome c oxidase, the last enzyme in the mitochondrial electron transport chain which drives oxidative phosphorylation. The respiratory chain contains 3 multisubunit complexes succinate dehydrogenase (complex II, CII), ubiquinol-cytochrome c oxidoreductase (cytochrome b-c1 complex, complex III, CIII) and cytochrome c oxidase (complex IV, CIV), that cooperate to transfer electrons derived from NADH and succinate to molecular oxygen, creating an electrochemical gradient over the inner membrane that drives transmembrane transport and the ATP synthase. Cytochrome c oxidase is the component of the respiratory chain that catalyzes the reduction of oxygen to water. Electrons originating from reduced cytochrome c in the intermembrane space (IMS) are transferred via the dinuclear copper A center (CU(A)) of subunit 2 and heme A of subunit 1 to the active site in subunit 1, a binuclear center (BNC) formed by heme A3 and copper B (CU(B)). The BNC reduces molecular oxygen to 2 water molecules using 4 electrons from cytochrome c in the IMS and 4 protons from the mitochondrial matrix.</text>
</comment>
<evidence type="ECO:0000256" key="10">
    <source>
        <dbReference type="ARBA" id="ARBA00022967"/>
    </source>
</evidence>
<geneLocation type="mitochondrion" evidence="20"/>
<evidence type="ECO:0000256" key="6">
    <source>
        <dbReference type="ARBA" id="ARBA00022692"/>
    </source>
</evidence>
<organism evidence="20">
    <name type="scientific">Unio delphinus</name>
    <dbReference type="NCBI Taxonomy" id="461120"/>
    <lineage>
        <taxon>Eukaryota</taxon>
        <taxon>Metazoa</taxon>
        <taxon>Spiralia</taxon>
        <taxon>Lophotrochozoa</taxon>
        <taxon>Mollusca</taxon>
        <taxon>Bivalvia</taxon>
        <taxon>Autobranchia</taxon>
        <taxon>Heteroconchia</taxon>
        <taxon>Palaeoheterodonta</taxon>
        <taxon>Unionida</taxon>
        <taxon>Unionoidea</taxon>
        <taxon>Unionidae</taxon>
        <taxon>Unioninae</taxon>
        <taxon>Unio</taxon>
    </lineage>
</organism>
<name>A0A1P8AFY7_9BIVA</name>
<dbReference type="InterPro" id="IPR002429">
    <property type="entry name" value="CcO_II-like_C"/>
</dbReference>
<evidence type="ECO:0000259" key="18">
    <source>
        <dbReference type="PROSITE" id="PS50857"/>
    </source>
</evidence>
<dbReference type="Pfam" id="PF02790">
    <property type="entry name" value="COX2_TM"/>
    <property type="match status" value="1"/>
</dbReference>
<feature type="domain" description="Cytochrome oxidase subunit II transmembrane region profile" evidence="19">
    <location>
        <begin position="1"/>
        <end position="91"/>
    </location>
</feature>
<comment type="similarity">
    <text evidence="2 16">Belongs to the cytochrome c oxidase subunit 2 family.</text>
</comment>
<feature type="transmembrane region" description="Helical" evidence="17">
    <location>
        <begin position="63"/>
        <end position="85"/>
    </location>
</feature>
<dbReference type="GO" id="GO:0004129">
    <property type="term" value="F:cytochrome-c oxidase activity"/>
    <property type="evidence" value="ECO:0007669"/>
    <property type="project" value="UniProtKB-EC"/>
</dbReference>
<keyword evidence="6 16" id="KW-0812">Transmembrane</keyword>
<evidence type="ECO:0000256" key="5">
    <source>
        <dbReference type="ARBA" id="ARBA00022660"/>
    </source>
</evidence>
<dbReference type="InterPro" id="IPR001505">
    <property type="entry name" value="Copper_CuA"/>
</dbReference>
<evidence type="ECO:0000256" key="3">
    <source>
        <dbReference type="ARBA" id="ARBA00015946"/>
    </source>
</evidence>
<evidence type="ECO:0000256" key="1">
    <source>
        <dbReference type="ARBA" id="ARBA00004448"/>
    </source>
</evidence>
<evidence type="ECO:0000256" key="4">
    <source>
        <dbReference type="ARBA" id="ARBA00022448"/>
    </source>
</evidence>
<dbReference type="PANTHER" id="PTHR22888:SF9">
    <property type="entry name" value="CYTOCHROME C OXIDASE SUBUNIT 2"/>
    <property type="match status" value="1"/>
</dbReference>
<dbReference type="CDD" id="cd13912">
    <property type="entry name" value="CcO_II_C"/>
    <property type="match status" value="1"/>
</dbReference>
<dbReference type="SUPFAM" id="SSF81464">
    <property type="entry name" value="Cytochrome c oxidase subunit II-like, transmembrane region"/>
    <property type="match status" value="1"/>
</dbReference>
<dbReference type="Pfam" id="PF00116">
    <property type="entry name" value="COX2"/>
    <property type="match status" value="1"/>
</dbReference>
<dbReference type="PROSITE" id="PS50999">
    <property type="entry name" value="COX2_TM"/>
    <property type="match status" value="1"/>
</dbReference>
<dbReference type="InterPro" id="IPR008972">
    <property type="entry name" value="Cupredoxin"/>
</dbReference>
<evidence type="ECO:0000256" key="17">
    <source>
        <dbReference type="SAM" id="Phobius"/>
    </source>
</evidence>
<dbReference type="GO" id="GO:0005507">
    <property type="term" value="F:copper ion binding"/>
    <property type="evidence" value="ECO:0007669"/>
    <property type="project" value="InterPro"/>
</dbReference>
<protein>
    <recommendedName>
        <fullName evidence="3 16">Cytochrome c oxidase subunit 2</fullName>
    </recommendedName>
</protein>
<dbReference type="InterPro" id="IPR011759">
    <property type="entry name" value="Cyt_c_oxidase_su2_TM_dom"/>
</dbReference>
<evidence type="ECO:0000256" key="14">
    <source>
        <dbReference type="ARBA" id="ARBA00023136"/>
    </source>
</evidence>
<evidence type="ECO:0000256" key="13">
    <source>
        <dbReference type="ARBA" id="ARBA00023008"/>
    </source>
</evidence>
<keyword evidence="5 16" id="KW-0679">Respiratory chain</keyword>
<comment type="cofactor">
    <cofactor evidence="16">
        <name>Cu cation</name>
        <dbReference type="ChEBI" id="CHEBI:23378"/>
    </cofactor>
    <text evidence="16">Binds a copper A center.</text>
</comment>
<keyword evidence="10" id="KW-1278">Translocase</keyword>
<evidence type="ECO:0000259" key="19">
    <source>
        <dbReference type="PROSITE" id="PS50999"/>
    </source>
</evidence>
<evidence type="ECO:0000256" key="11">
    <source>
        <dbReference type="ARBA" id="ARBA00022982"/>
    </source>
</evidence>
<keyword evidence="4 16" id="KW-0813">Transport</keyword>
<evidence type="ECO:0000256" key="8">
    <source>
        <dbReference type="ARBA" id="ARBA00022792"/>
    </source>
</evidence>
<dbReference type="PROSITE" id="PS00078">
    <property type="entry name" value="COX2"/>
    <property type="match status" value="1"/>
</dbReference>
<accession>A0A1P8AFY7</accession>
<gene>
    <name evidence="20" type="primary">COX2</name>
</gene>
<dbReference type="AlphaFoldDB" id="A0A1P8AFY7"/>
<evidence type="ECO:0000256" key="2">
    <source>
        <dbReference type="ARBA" id="ARBA00007866"/>
    </source>
</evidence>
<dbReference type="InterPro" id="IPR036257">
    <property type="entry name" value="Cyt_c_oxidase_su2_TM_sf"/>
</dbReference>
<dbReference type="PRINTS" id="PR01166">
    <property type="entry name" value="CYCOXIDASEII"/>
</dbReference>
<dbReference type="Gene3D" id="2.60.40.420">
    <property type="entry name" value="Cupredoxins - blue copper proteins"/>
    <property type="match status" value="1"/>
</dbReference>
<dbReference type="GO" id="GO:0042773">
    <property type="term" value="P:ATP synthesis coupled electron transport"/>
    <property type="evidence" value="ECO:0007669"/>
    <property type="project" value="TreeGrafter"/>
</dbReference>
<evidence type="ECO:0000256" key="9">
    <source>
        <dbReference type="ARBA" id="ARBA00022842"/>
    </source>
</evidence>
<keyword evidence="13 16" id="KW-0186">Copper</keyword>
<feature type="transmembrane region" description="Helical" evidence="17">
    <location>
        <begin position="23"/>
        <end position="43"/>
    </location>
</feature>
<evidence type="ECO:0000256" key="7">
    <source>
        <dbReference type="ARBA" id="ARBA00022723"/>
    </source>
</evidence>
<keyword evidence="12 17" id="KW-1133">Transmembrane helix</keyword>
<keyword evidence="9" id="KW-0460">Magnesium</keyword>
<keyword evidence="11 16" id="KW-0249">Electron transport</keyword>
<comment type="catalytic activity">
    <reaction evidence="15">
        <text>4 Fe(II)-[cytochrome c] + O2 + 8 H(+)(in) = 4 Fe(III)-[cytochrome c] + 2 H2O + 4 H(+)(out)</text>
        <dbReference type="Rhea" id="RHEA:11436"/>
        <dbReference type="Rhea" id="RHEA-COMP:10350"/>
        <dbReference type="Rhea" id="RHEA-COMP:14399"/>
        <dbReference type="ChEBI" id="CHEBI:15377"/>
        <dbReference type="ChEBI" id="CHEBI:15378"/>
        <dbReference type="ChEBI" id="CHEBI:15379"/>
        <dbReference type="ChEBI" id="CHEBI:29033"/>
        <dbReference type="ChEBI" id="CHEBI:29034"/>
        <dbReference type="EC" id="7.1.1.9"/>
    </reaction>
    <physiologicalReaction direction="left-to-right" evidence="15">
        <dbReference type="Rhea" id="RHEA:11437"/>
    </physiologicalReaction>
</comment>
<reference evidence="20" key="1">
    <citation type="submission" date="2015-07" db="EMBL/GenBank/DDBJ databases">
        <title>The complete maternally and paternally inherited mitochondrial genomes of the freshwater mussel Unio delphinus (Bivalvia: Unionidae) and implications for Unionidae taxonomy.</title>
        <authorList>
            <person name="Fonseca M.M."/>
            <person name="Lopes-Lima M."/>
            <person name="Eackles M.S."/>
            <person name="King T.L."/>
            <person name="Froufe E."/>
        </authorList>
    </citation>
    <scope>NUCLEOTIDE SEQUENCE</scope>
    <source>
        <tissue evidence="20">Gonads</tissue>
    </source>
</reference>
<keyword evidence="14 16" id="KW-0472">Membrane</keyword>
<feature type="domain" description="Cytochrome oxidase subunit II copper A binding" evidence="18">
    <location>
        <begin position="92"/>
        <end position="227"/>
    </location>
</feature>
<comment type="subcellular location">
    <subcellularLocation>
        <location evidence="1 16">Mitochondrion inner membrane</location>
        <topology evidence="1 16">Multi-pass membrane protein</topology>
    </subcellularLocation>
</comment>
<dbReference type="PANTHER" id="PTHR22888">
    <property type="entry name" value="CYTOCHROME C OXIDASE, SUBUNIT II"/>
    <property type="match status" value="1"/>
</dbReference>
<dbReference type="GO" id="GO:0005743">
    <property type="term" value="C:mitochondrial inner membrane"/>
    <property type="evidence" value="ECO:0007669"/>
    <property type="project" value="UniProtKB-SubCell"/>
</dbReference>
<dbReference type="InterPro" id="IPR045187">
    <property type="entry name" value="CcO_II"/>
</dbReference>
<dbReference type="InterPro" id="IPR034210">
    <property type="entry name" value="CcO_II_C"/>
</dbReference>
<keyword evidence="8 16" id="KW-0999">Mitochondrion inner membrane</keyword>
<sequence length="413" mass="47715">MSFWGQIGLQEGTSVLGVEIQSLYDHGMIVMVFVFSYVGFMLYKISISSLFSSEYLEKQWLEIVWTILPCGLLLLLGLPSIKLLYLMDELELPEATVKIIGHQWYWSYEYSDAFGSTYSFDSYLKANSGLEGGDYRLLEVDSRCVVATLLHMRGLVTSDDVVHSWAIPSASIKADAIPGRLNQIGLCFLYSGVFYGQCSELCGINHSFMPICVEAVPVEIFTDWIISNHKENSNNNTKNYTYLDYLYVLWKYVRMGGGVLADLVWKLIIIYVWWFETVFYYGLYVPAEFVVVSSWSLTKWTFNMCVSFVKWFGWFAVSPLDASVYAVKYVFWQVYSGVWYVVTKPFEFTHWLVKSIVKSILSLCKFSVFLVSGMLSSMSSFTDDGFKQVVMERVNLNTFKFLWIIQNYYKEHR</sequence>
<evidence type="ECO:0000256" key="15">
    <source>
        <dbReference type="ARBA" id="ARBA00049512"/>
    </source>
</evidence>
<keyword evidence="7 16" id="KW-0479">Metal-binding</keyword>
<dbReference type="Gene3D" id="1.10.287.90">
    <property type="match status" value="1"/>
</dbReference>
<keyword evidence="16 20" id="KW-0496">Mitochondrion</keyword>
<dbReference type="FunFam" id="2.60.40.420:FF:000001">
    <property type="entry name" value="Cytochrome c oxidase subunit 2"/>
    <property type="match status" value="1"/>
</dbReference>
<evidence type="ECO:0000313" key="20">
    <source>
        <dbReference type="EMBL" id="AMX22415.1"/>
    </source>
</evidence>
<evidence type="ECO:0000256" key="16">
    <source>
        <dbReference type="RuleBase" id="RU000457"/>
    </source>
</evidence>